<dbReference type="Proteomes" id="UP000225135">
    <property type="component" value="Unassembled WGS sequence"/>
</dbReference>
<protein>
    <submittedName>
        <fullName evidence="1">Uncharacterized protein</fullName>
    </submittedName>
</protein>
<proteinExistence type="predicted"/>
<gene>
    <name evidence="1" type="ORF">COI69_13280</name>
</gene>
<accession>A0A9X7E6X8</accession>
<organism evidence="1 2">
    <name type="scientific">Bacillus cereus</name>
    <dbReference type="NCBI Taxonomy" id="1396"/>
    <lineage>
        <taxon>Bacteria</taxon>
        <taxon>Bacillati</taxon>
        <taxon>Bacillota</taxon>
        <taxon>Bacilli</taxon>
        <taxon>Bacillales</taxon>
        <taxon>Bacillaceae</taxon>
        <taxon>Bacillus</taxon>
        <taxon>Bacillus cereus group</taxon>
    </lineage>
</organism>
<dbReference type="AlphaFoldDB" id="A0A9X7E6X8"/>
<reference evidence="1 2" key="1">
    <citation type="submission" date="2017-09" db="EMBL/GenBank/DDBJ databases">
        <title>Large-scale bioinformatics analysis of Bacillus genomes uncovers conserved roles of natural products in bacterial physiology.</title>
        <authorList>
            <consortium name="Agbiome Team Llc"/>
            <person name="Bleich R.M."/>
            <person name="Grubbs K.J."/>
            <person name="Santa Maria K.C."/>
            <person name="Allen S.E."/>
            <person name="Farag S."/>
            <person name="Shank E.A."/>
            <person name="Bowers A."/>
        </authorList>
    </citation>
    <scope>NUCLEOTIDE SEQUENCE [LARGE SCALE GENOMIC DNA]</scope>
    <source>
        <strain evidence="1 2">AFS029792</strain>
    </source>
</reference>
<evidence type="ECO:0000313" key="2">
    <source>
        <dbReference type="Proteomes" id="UP000225135"/>
    </source>
</evidence>
<sequence length="61" mass="6830">MKIIFIYNKITSAIVNRADTMGLAVFQVNLAYTAISGKMEYMRELDISIYQSAALQLVVVV</sequence>
<dbReference type="EMBL" id="NUUR01000035">
    <property type="protein sequence ID" value="PHG82234.1"/>
    <property type="molecule type" value="Genomic_DNA"/>
</dbReference>
<comment type="caution">
    <text evidence="1">The sequence shown here is derived from an EMBL/GenBank/DDBJ whole genome shotgun (WGS) entry which is preliminary data.</text>
</comment>
<name>A0A9X7E6X8_BACCE</name>
<evidence type="ECO:0000313" key="1">
    <source>
        <dbReference type="EMBL" id="PHG82234.1"/>
    </source>
</evidence>